<comment type="similarity">
    <text evidence="3">Belongs to the complex I LYR family.</text>
</comment>
<evidence type="ECO:0000256" key="6">
    <source>
        <dbReference type="ARBA" id="ARBA00022448"/>
    </source>
</evidence>
<evidence type="ECO:0000256" key="11">
    <source>
        <dbReference type="ARBA" id="ARBA00022990"/>
    </source>
</evidence>
<comment type="subcellular location">
    <subcellularLocation>
        <location evidence="2">Mitochondrion inner membrane</location>
        <topology evidence="2">Peripheral membrane protein</topology>
        <orientation evidence="2">Matrix side</orientation>
    </subcellularLocation>
</comment>
<evidence type="ECO:0000256" key="5">
    <source>
        <dbReference type="ARBA" id="ARBA00018684"/>
    </source>
</evidence>
<evidence type="ECO:0000256" key="13">
    <source>
        <dbReference type="ARBA" id="ARBA00023136"/>
    </source>
</evidence>
<keyword evidence="8" id="KW-0679">Respiratory chain</keyword>
<reference evidence="18" key="1">
    <citation type="submission" date="2020-05" db="EMBL/GenBank/DDBJ databases">
        <title>Mycena genomes resolve the evolution of fungal bioluminescence.</title>
        <authorList>
            <person name="Tsai I.J."/>
        </authorList>
    </citation>
    <scope>NUCLEOTIDE SEQUENCE</scope>
    <source>
        <strain evidence="18">171206Taipei</strain>
    </source>
</reference>
<feature type="domain" description="Complex 1 LYR protein" evidence="17">
    <location>
        <begin position="18"/>
        <end position="73"/>
    </location>
</feature>
<dbReference type="GO" id="GO:0006120">
    <property type="term" value="P:mitochondrial electron transport, NADH to ubiquinone"/>
    <property type="evidence" value="ECO:0007669"/>
    <property type="project" value="InterPro"/>
</dbReference>
<sequence length="124" mass="14473">MASAPTTTAFSAAHRRYVQSLYRRRLQNSLDWTVRRDIWRGKAMQIRAEFEVNRDIKDPRLLAQIFAEAEAKLAKWKHPDPYTAPTAPGGTKWERNLPPPTENPYAHDPPQEYEPIKSSWNPFR</sequence>
<dbReference type="GeneID" id="59346886"/>
<keyword evidence="12" id="KW-0496">Mitochondrion</keyword>
<evidence type="ECO:0000256" key="1">
    <source>
        <dbReference type="ARBA" id="ARBA00002920"/>
    </source>
</evidence>
<evidence type="ECO:0000259" key="17">
    <source>
        <dbReference type="Pfam" id="PF05347"/>
    </source>
</evidence>
<dbReference type="EMBL" id="JACAZF010000006">
    <property type="protein sequence ID" value="KAF7302014.1"/>
    <property type="molecule type" value="Genomic_DNA"/>
</dbReference>
<keyword evidence="13" id="KW-0472">Membrane</keyword>
<evidence type="ECO:0000256" key="2">
    <source>
        <dbReference type="ARBA" id="ARBA00004443"/>
    </source>
</evidence>
<keyword evidence="11" id="KW-0007">Acetylation</keyword>
<name>A0A8H6SMF2_9AGAR</name>
<dbReference type="OrthoDB" id="13598at2759"/>
<dbReference type="PANTHER" id="PTHR12868">
    <property type="entry name" value="NADH-UBIQUINONE OXIDOREDUCTASE B22 SUBUNIT"/>
    <property type="match status" value="1"/>
</dbReference>
<dbReference type="CDD" id="cd20263">
    <property type="entry name" value="Complex1_LYR_NDUFB9_LYRM3"/>
    <property type="match status" value="1"/>
</dbReference>
<dbReference type="InterPro" id="IPR033034">
    <property type="entry name" value="NDUFB9"/>
</dbReference>
<dbReference type="PANTHER" id="PTHR12868:SF0">
    <property type="entry name" value="NADH DEHYDROGENASE [UBIQUINONE] 1 BETA SUBCOMPLEX SUBUNIT 9"/>
    <property type="match status" value="1"/>
</dbReference>
<evidence type="ECO:0000256" key="7">
    <source>
        <dbReference type="ARBA" id="ARBA00022553"/>
    </source>
</evidence>
<protein>
    <recommendedName>
        <fullName evidence="5">NADH dehydrogenase [ubiquinone] 1 beta subcomplex subunit 9</fullName>
    </recommendedName>
    <alternativeName>
        <fullName evidence="14">Complex I-B22</fullName>
    </alternativeName>
    <alternativeName>
        <fullName evidence="15">NADH-ubiquinone oxidoreductase B22 subunit</fullName>
    </alternativeName>
</protein>
<dbReference type="InterPro" id="IPR045292">
    <property type="entry name" value="Complex1_LYR_NDUFB9_LYRM3"/>
</dbReference>
<dbReference type="GO" id="GO:0005743">
    <property type="term" value="C:mitochondrial inner membrane"/>
    <property type="evidence" value="ECO:0007669"/>
    <property type="project" value="UniProtKB-SubCell"/>
</dbReference>
<comment type="caution">
    <text evidence="18">The sequence shown here is derived from an EMBL/GenBank/DDBJ whole genome shotgun (WGS) entry which is preliminary data.</text>
</comment>
<evidence type="ECO:0000313" key="19">
    <source>
        <dbReference type="Proteomes" id="UP000636479"/>
    </source>
</evidence>
<dbReference type="InterPro" id="IPR008011">
    <property type="entry name" value="Complex1_LYR_dom"/>
</dbReference>
<evidence type="ECO:0000256" key="9">
    <source>
        <dbReference type="ARBA" id="ARBA00022792"/>
    </source>
</evidence>
<keyword evidence="10" id="KW-0249">Electron transport</keyword>
<accession>A0A8H6SMF2</accession>
<evidence type="ECO:0000256" key="14">
    <source>
        <dbReference type="ARBA" id="ARBA00030192"/>
    </source>
</evidence>
<keyword evidence="6" id="KW-0813">Transport</keyword>
<evidence type="ECO:0000256" key="8">
    <source>
        <dbReference type="ARBA" id="ARBA00022660"/>
    </source>
</evidence>
<evidence type="ECO:0000256" key="4">
    <source>
        <dbReference type="ARBA" id="ARBA00011790"/>
    </source>
</evidence>
<gene>
    <name evidence="18" type="ORF">MIND_00767800</name>
</gene>
<feature type="region of interest" description="Disordered" evidence="16">
    <location>
        <begin position="78"/>
        <end position="124"/>
    </location>
</feature>
<keyword evidence="9" id="KW-0999">Mitochondrion inner membrane</keyword>
<evidence type="ECO:0000256" key="15">
    <source>
        <dbReference type="ARBA" id="ARBA00032528"/>
    </source>
</evidence>
<dbReference type="Pfam" id="PF05347">
    <property type="entry name" value="Complex1_LYR"/>
    <property type="match status" value="1"/>
</dbReference>
<keyword evidence="19" id="KW-1185">Reference proteome</keyword>
<dbReference type="RefSeq" id="XP_037220014.1">
    <property type="nucleotide sequence ID" value="XM_037364370.1"/>
</dbReference>
<keyword evidence="7" id="KW-0597">Phosphoprotein</keyword>
<evidence type="ECO:0000313" key="18">
    <source>
        <dbReference type="EMBL" id="KAF7302014.1"/>
    </source>
</evidence>
<evidence type="ECO:0000256" key="3">
    <source>
        <dbReference type="ARBA" id="ARBA00009508"/>
    </source>
</evidence>
<evidence type="ECO:0000256" key="16">
    <source>
        <dbReference type="SAM" id="MobiDB-lite"/>
    </source>
</evidence>
<organism evidence="18 19">
    <name type="scientific">Mycena indigotica</name>
    <dbReference type="NCBI Taxonomy" id="2126181"/>
    <lineage>
        <taxon>Eukaryota</taxon>
        <taxon>Fungi</taxon>
        <taxon>Dikarya</taxon>
        <taxon>Basidiomycota</taxon>
        <taxon>Agaricomycotina</taxon>
        <taxon>Agaricomycetes</taxon>
        <taxon>Agaricomycetidae</taxon>
        <taxon>Agaricales</taxon>
        <taxon>Marasmiineae</taxon>
        <taxon>Mycenaceae</taxon>
        <taxon>Mycena</taxon>
    </lineage>
</organism>
<comment type="function">
    <text evidence="1">Accessory subunit of the mitochondrial membrane respiratory chain NADH dehydrogenase (Complex I), that is believed to be not involved in catalysis. Complex I functions in the transfer of electrons from NADH to the respiratory chain. The immediate electron acceptor for the enzyme is believed to be ubiquinone.</text>
</comment>
<comment type="subunit">
    <text evidence="4">Mammalian complex I is composed of 45 different subunits.</text>
</comment>
<proteinExistence type="inferred from homology"/>
<dbReference type="Proteomes" id="UP000636479">
    <property type="component" value="Unassembled WGS sequence"/>
</dbReference>
<evidence type="ECO:0000256" key="12">
    <source>
        <dbReference type="ARBA" id="ARBA00023128"/>
    </source>
</evidence>
<dbReference type="AlphaFoldDB" id="A0A8H6SMF2"/>
<evidence type="ECO:0000256" key="10">
    <source>
        <dbReference type="ARBA" id="ARBA00022982"/>
    </source>
</evidence>